<evidence type="ECO:0000256" key="2">
    <source>
        <dbReference type="ARBA" id="ARBA00022723"/>
    </source>
</evidence>
<dbReference type="InterPro" id="IPR001279">
    <property type="entry name" value="Metallo-B-lactamas"/>
</dbReference>
<reference evidence="7" key="4">
    <citation type="submission" date="2024-05" db="EMBL/GenBank/DDBJ databases">
        <authorList>
            <person name="Sun Q."/>
            <person name="Zhou Y."/>
        </authorList>
    </citation>
    <scope>NUCLEOTIDE SEQUENCE</scope>
    <source>
        <strain evidence="7">CGMCC 1.15931</strain>
    </source>
</reference>
<dbReference type="PANTHER" id="PTHR42978">
    <property type="entry name" value="QUORUM-QUENCHING LACTONASE YTNP-RELATED-RELATED"/>
    <property type="match status" value="1"/>
</dbReference>
<name>A0A6I3T4T7_9BURK</name>
<reference evidence="10" key="2">
    <citation type="journal article" date="2019" name="Int. J. Syst. Evol. Microbiol.">
        <title>The Global Catalogue of Microorganisms (GCM) 10K type strain sequencing project: providing services to taxonomists for standard genome sequencing and annotation.</title>
        <authorList>
            <consortium name="The Broad Institute Genomics Platform"/>
            <consortium name="The Broad Institute Genome Sequencing Center for Infectious Disease"/>
            <person name="Wu L."/>
            <person name="Ma J."/>
        </authorList>
    </citation>
    <scope>NUCLEOTIDE SEQUENCE [LARGE SCALE GENOMIC DNA]</scope>
    <source>
        <strain evidence="10">CGMCC 1.15931</strain>
    </source>
</reference>
<accession>A0A6I3T4T7</accession>
<evidence type="ECO:0000256" key="3">
    <source>
        <dbReference type="ARBA" id="ARBA00022801"/>
    </source>
</evidence>
<dbReference type="Gene3D" id="3.60.15.10">
    <property type="entry name" value="Ribonuclease Z/Hydroxyacylglutathione hydrolase-like"/>
    <property type="match status" value="1"/>
</dbReference>
<gene>
    <name evidence="7" type="ORF">GCM10011572_38530</name>
    <name evidence="8" type="ORF">GM672_23715</name>
</gene>
<reference evidence="7" key="1">
    <citation type="journal article" date="2014" name="Int. J. Syst. Evol. Microbiol.">
        <title>Complete genome of a new Firmicutes species belonging to the dominant human colonic microbiota ('Ruminococcus bicirculans') reveals two chromosomes and a selective capacity to utilize plant glucans.</title>
        <authorList>
            <consortium name="NISC Comparative Sequencing Program"/>
            <person name="Wegmann U."/>
            <person name="Louis P."/>
            <person name="Goesmann A."/>
            <person name="Henrissat B."/>
            <person name="Duncan S.H."/>
            <person name="Flint H.J."/>
        </authorList>
    </citation>
    <scope>NUCLEOTIDE SEQUENCE</scope>
    <source>
        <strain evidence="7">CGMCC 1.15931</strain>
    </source>
</reference>
<evidence type="ECO:0000259" key="6">
    <source>
        <dbReference type="SMART" id="SM00849"/>
    </source>
</evidence>
<dbReference type="OrthoDB" id="5443440at2"/>
<reference evidence="8 9" key="3">
    <citation type="submission" date="2019-11" db="EMBL/GenBank/DDBJ databases">
        <title>Type strains purchased from KCTC, JCM and DSMZ.</title>
        <authorList>
            <person name="Lu H."/>
        </authorList>
    </citation>
    <scope>NUCLEOTIDE SEQUENCE [LARGE SCALE GENOMIC DNA]</scope>
    <source>
        <strain evidence="8 9">KCTC 52429</strain>
    </source>
</reference>
<feature type="signal peptide" evidence="5">
    <location>
        <begin position="1"/>
        <end position="22"/>
    </location>
</feature>
<keyword evidence="5" id="KW-0732">Signal</keyword>
<dbReference type="Pfam" id="PF00753">
    <property type="entry name" value="Lactamase_B"/>
    <property type="match status" value="1"/>
</dbReference>
<dbReference type="SMART" id="SM00849">
    <property type="entry name" value="Lactamase_B"/>
    <property type="match status" value="1"/>
</dbReference>
<dbReference type="AlphaFoldDB" id="A0A6I3T4T7"/>
<dbReference type="Proteomes" id="UP000430634">
    <property type="component" value="Unassembled WGS sequence"/>
</dbReference>
<evidence type="ECO:0000313" key="10">
    <source>
        <dbReference type="Proteomes" id="UP000622638"/>
    </source>
</evidence>
<comment type="caution">
    <text evidence="8">The sequence shown here is derived from an EMBL/GenBank/DDBJ whole genome shotgun (WGS) entry which is preliminary data.</text>
</comment>
<evidence type="ECO:0000313" key="7">
    <source>
        <dbReference type="EMBL" id="GGC13420.1"/>
    </source>
</evidence>
<dbReference type="RefSeq" id="WP_155472997.1">
    <property type="nucleotide sequence ID" value="NZ_BMKG01000017.1"/>
</dbReference>
<comment type="similarity">
    <text evidence="1">Belongs to the metallo-beta-lactamase superfamily.</text>
</comment>
<organism evidence="8 9">
    <name type="scientific">Pseudoduganella buxea</name>
    <dbReference type="NCBI Taxonomy" id="1949069"/>
    <lineage>
        <taxon>Bacteria</taxon>
        <taxon>Pseudomonadati</taxon>
        <taxon>Pseudomonadota</taxon>
        <taxon>Betaproteobacteria</taxon>
        <taxon>Burkholderiales</taxon>
        <taxon>Oxalobacteraceae</taxon>
        <taxon>Telluria group</taxon>
        <taxon>Pseudoduganella</taxon>
    </lineage>
</organism>
<dbReference type="PANTHER" id="PTHR42978:SF6">
    <property type="entry name" value="QUORUM-QUENCHING LACTONASE YTNP-RELATED"/>
    <property type="match status" value="1"/>
</dbReference>
<sequence>MTLTPKFLLPILALGACGALQAAAPMVHTQAPGFYRLQVGAAEVTALSDGTVTLPLDQLLTDTTPQQLEHLLARAHLAPKVETSINAFLVNTGTHLVLVDTGAGALFGDAGGRLQAAIRAAGYRAEDIDAVLVTHIHGDHSGGLAAGGKMLFPNAVIHVNRQEAEFWLDPANKPRAAESQRPNFDEAARQFAPYIAAGKLRKFAGDSELLPGLYAQNAIGHTPGHTVYRLKSGGKELQFWGDLLHVKDVQFAVPGVTIRFDIDSPAAARQRKAAFADAAKRGYLVAAAHIPFPGIGYVLADGKAYDWLPVPYTAGPKP</sequence>
<evidence type="ECO:0000313" key="9">
    <source>
        <dbReference type="Proteomes" id="UP000430634"/>
    </source>
</evidence>
<dbReference type="Proteomes" id="UP000622638">
    <property type="component" value="Unassembled WGS sequence"/>
</dbReference>
<dbReference type="EMBL" id="WNKZ01000100">
    <property type="protein sequence ID" value="MTV55736.1"/>
    <property type="molecule type" value="Genomic_DNA"/>
</dbReference>
<dbReference type="InterPro" id="IPR051013">
    <property type="entry name" value="MBL_superfamily_lactonases"/>
</dbReference>
<evidence type="ECO:0000256" key="1">
    <source>
        <dbReference type="ARBA" id="ARBA00007749"/>
    </source>
</evidence>
<keyword evidence="2" id="KW-0479">Metal-binding</keyword>
<feature type="chain" id="PRO_5026249222" evidence="5">
    <location>
        <begin position="23"/>
        <end position="318"/>
    </location>
</feature>
<keyword evidence="10" id="KW-1185">Reference proteome</keyword>
<dbReference type="InterPro" id="IPR036866">
    <property type="entry name" value="RibonucZ/Hydroxyglut_hydro"/>
</dbReference>
<dbReference type="PROSITE" id="PS51257">
    <property type="entry name" value="PROKAR_LIPOPROTEIN"/>
    <property type="match status" value="1"/>
</dbReference>
<dbReference type="GO" id="GO:0016787">
    <property type="term" value="F:hydrolase activity"/>
    <property type="evidence" value="ECO:0007669"/>
    <property type="project" value="UniProtKB-KW"/>
</dbReference>
<dbReference type="EMBL" id="BMKG01000017">
    <property type="protein sequence ID" value="GGC13420.1"/>
    <property type="molecule type" value="Genomic_DNA"/>
</dbReference>
<protein>
    <submittedName>
        <fullName evidence="8">MBL fold metallo-hydrolase</fullName>
    </submittedName>
</protein>
<keyword evidence="4" id="KW-0862">Zinc</keyword>
<proteinExistence type="inferred from homology"/>
<evidence type="ECO:0000313" key="8">
    <source>
        <dbReference type="EMBL" id="MTV55736.1"/>
    </source>
</evidence>
<dbReference type="SUPFAM" id="SSF56281">
    <property type="entry name" value="Metallo-hydrolase/oxidoreductase"/>
    <property type="match status" value="1"/>
</dbReference>
<keyword evidence="3 8" id="KW-0378">Hydrolase</keyword>
<evidence type="ECO:0000256" key="5">
    <source>
        <dbReference type="SAM" id="SignalP"/>
    </source>
</evidence>
<dbReference type="CDD" id="cd07720">
    <property type="entry name" value="OPHC2-like_MBL-fold"/>
    <property type="match status" value="1"/>
</dbReference>
<dbReference type="GO" id="GO:0046872">
    <property type="term" value="F:metal ion binding"/>
    <property type="evidence" value="ECO:0007669"/>
    <property type="project" value="UniProtKB-KW"/>
</dbReference>
<feature type="domain" description="Metallo-beta-lactamase" evidence="6">
    <location>
        <begin position="84"/>
        <end position="289"/>
    </location>
</feature>
<evidence type="ECO:0000256" key="4">
    <source>
        <dbReference type="ARBA" id="ARBA00022833"/>
    </source>
</evidence>